<dbReference type="InterPro" id="IPR036188">
    <property type="entry name" value="FAD/NAD-bd_sf"/>
</dbReference>
<dbReference type="InterPro" id="IPR050281">
    <property type="entry name" value="Flavin_monoamine_oxidase"/>
</dbReference>
<evidence type="ECO:0000313" key="2">
    <source>
        <dbReference type="EMBL" id="QHT22817.1"/>
    </source>
</evidence>
<sequence>MYNYYDIIIVGAGIAGLYSAYTIKTTDPSKSFLVLERDKKAWIGGRIGNDTFYGVTVVTGAGVGRKQKDKLLIHLLKELHIPTKECDIQMNYAKTIPQVVDVGKTIRYLKQEYEKQRIPPGTFTFAEFAKRNLDPRLYTLFTISAGYTDYENEDVYDTLHHYGMEDNSPGWKSLIVPWKQLVTKLCEKIGVSRIRYKTTVTKVEPVSPSEHAGLRFRIDTDKATYFCNKVIIATNIKGILNLVPVKHSLYEQIHGQPFLRVYAKFDEKSCEIMKQYVPFQTLVPGPLHKLIPMNVSRGVYMIAYTDNAGAVFLKPYLENNTKDRRLFENLLERSLGIPENSLHITAIKSYYWPIGTHYYGPLKGFKTRKAFIQAAQHPMDNMLVVGEAVSMNQGWTEGALESVHSVLNNNWIQG</sequence>
<dbReference type="InterPro" id="IPR002937">
    <property type="entry name" value="Amino_oxidase"/>
</dbReference>
<accession>A0A6C0E0Z2</accession>
<feature type="domain" description="Amine oxidase" evidence="1">
    <location>
        <begin position="127"/>
        <end position="402"/>
    </location>
</feature>
<dbReference type="EMBL" id="MN739721">
    <property type="protein sequence ID" value="QHT22817.1"/>
    <property type="molecule type" value="Genomic_DNA"/>
</dbReference>
<dbReference type="PANTHER" id="PTHR10742">
    <property type="entry name" value="FLAVIN MONOAMINE OXIDASE"/>
    <property type="match status" value="1"/>
</dbReference>
<evidence type="ECO:0000259" key="1">
    <source>
        <dbReference type="Pfam" id="PF01593"/>
    </source>
</evidence>
<reference evidence="2" key="1">
    <citation type="journal article" date="2020" name="Nature">
        <title>Giant virus diversity and host interactions through global metagenomics.</title>
        <authorList>
            <person name="Schulz F."/>
            <person name="Roux S."/>
            <person name="Paez-Espino D."/>
            <person name="Jungbluth S."/>
            <person name="Walsh D.A."/>
            <person name="Denef V.J."/>
            <person name="McMahon K.D."/>
            <person name="Konstantinidis K.T."/>
            <person name="Eloe-Fadrosh E.A."/>
            <person name="Kyrpides N.C."/>
            <person name="Woyke T."/>
        </authorList>
    </citation>
    <scope>NUCLEOTIDE SEQUENCE</scope>
    <source>
        <strain evidence="2">GVMAG-M-3300023179-114</strain>
    </source>
</reference>
<dbReference type="SUPFAM" id="SSF51905">
    <property type="entry name" value="FAD/NAD(P)-binding domain"/>
    <property type="match status" value="1"/>
</dbReference>
<dbReference type="AlphaFoldDB" id="A0A6C0E0Z2"/>
<dbReference type="PANTHER" id="PTHR10742:SF410">
    <property type="entry name" value="LYSINE-SPECIFIC HISTONE DEMETHYLASE 2"/>
    <property type="match status" value="1"/>
</dbReference>
<dbReference type="Gene3D" id="3.50.50.60">
    <property type="entry name" value="FAD/NAD(P)-binding domain"/>
    <property type="match status" value="1"/>
</dbReference>
<proteinExistence type="predicted"/>
<dbReference type="Pfam" id="PF01593">
    <property type="entry name" value="Amino_oxidase"/>
    <property type="match status" value="1"/>
</dbReference>
<protein>
    <recommendedName>
        <fullName evidence="1">Amine oxidase domain-containing protein</fullName>
    </recommendedName>
</protein>
<dbReference type="Pfam" id="PF13450">
    <property type="entry name" value="NAD_binding_8"/>
    <property type="match status" value="1"/>
</dbReference>
<dbReference type="GO" id="GO:0016491">
    <property type="term" value="F:oxidoreductase activity"/>
    <property type="evidence" value="ECO:0007669"/>
    <property type="project" value="InterPro"/>
</dbReference>
<organism evidence="2">
    <name type="scientific">viral metagenome</name>
    <dbReference type="NCBI Taxonomy" id="1070528"/>
    <lineage>
        <taxon>unclassified sequences</taxon>
        <taxon>metagenomes</taxon>
        <taxon>organismal metagenomes</taxon>
    </lineage>
</organism>
<name>A0A6C0E0Z2_9ZZZZ</name>